<evidence type="ECO:0000313" key="1">
    <source>
        <dbReference type="EMBL" id="PXX92318.1"/>
    </source>
</evidence>
<reference evidence="1 2" key="2">
    <citation type="submission" date="2018-06" db="EMBL/GenBank/DDBJ databases">
        <title>Marinobactersediminissp. nov, a moderately halophilic bacterium isolated from marine solar saltern.</title>
        <authorList>
            <person name="Zhang Y."/>
        </authorList>
    </citation>
    <scope>NUCLEOTIDE SEQUENCE [LARGE SCALE GENOMIC DNA]</scope>
    <source>
        <strain evidence="1 2">F01</strain>
    </source>
</reference>
<dbReference type="AlphaFoldDB" id="A0A2V3ZME6"/>
<proteinExistence type="predicted"/>
<organism evidence="1 2">
    <name type="scientific">Marinobacter vulgaris</name>
    <dbReference type="NCBI Taxonomy" id="1928331"/>
    <lineage>
        <taxon>Bacteria</taxon>
        <taxon>Pseudomonadati</taxon>
        <taxon>Pseudomonadota</taxon>
        <taxon>Gammaproteobacteria</taxon>
        <taxon>Pseudomonadales</taxon>
        <taxon>Marinobacteraceae</taxon>
        <taxon>Marinobacter</taxon>
    </lineage>
</organism>
<keyword evidence="2" id="KW-1185">Reference proteome</keyword>
<dbReference type="OrthoDB" id="6369531at2"/>
<sequence length="98" mass="11159">MKTQTVFREIDSLISVVEAMQRDLSTSTFNRLKTVEGKRPFLRVDGIQSWVEGKSASFFQIVRTINQKAEKLSESYIDFTTTAPSTSRKPVNIDINDI</sequence>
<dbReference type="Proteomes" id="UP000253987">
    <property type="component" value="Unassembled WGS sequence"/>
</dbReference>
<protein>
    <submittedName>
        <fullName evidence="1">Uncharacterized protein</fullName>
    </submittedName>
</protein>
<comment type="caution">
    <text evidence="1">The sequence shown here is derived from an EMBL/GenBank/DDBJ whole genome shotgun (WGS) entry which is preliminary data.</text>
</comment>
<reference evidence="2" key="1">
    <citation type="submission" date="2018-05" db="EMBL/GenBank/DDBJ databases">
        <authorList>
            <person name="Lu D."/>
        </authorList>
    </citation>
    <scope>NUCLEOTIDE SEQUENCE [LARGE SCALE GENOMIC DNA]</scope>
    <source>
        <strain evidence="2">F01</strain>
    </source>
</reference>
<gene>
    <name evidence="1" type="ORF">DIT71_03720</name>
</gene>
<name>A0A2V3ZME6_9GAMM</name>
<evidence type="ECO:0000313" key="2">
    <source>
        <dbReference type="Proteomes" id="UP000253987"/>
    </source>
</evidence>
<accession>A0A2V3ZME6</accession>
<dbReference type="EMBL" id="QFWX01000002">
    <property type="protein sequence ID" value="PXX92318.1"/>
    <property type="molecule type" value="Genomic_DNA"/>
</dbReference>
<dbReference type="RefSeq" id="WP_114611871.1">
    <property type="nucleotide sequence ID" value="NZ_QFWX01000002.1"/>
</dbReference>